<feature type="non-terminal residue" evidence="1">
    <location>
        <position position="1"/>
    </location>
</feature>
<accession>A0ABN7WVP1</accession>
<dbReference type="InterPro" id="IPR051177">
    <property type="entry name" value="CIK-Related_Protein"/>
</dbReference>
<name>A0ABN7WVP1_GIGMA</name>
<dbReference type="Proteomes" id="UP000789901">
    <property type="component" value="Unassembled WGS sequence"/>
</dbReference>
<dbReference type="PANTHER" id="PTHR12984">
    <property type="entry name" value="SCY1-RELATED S/T PROTEIN KINASE-LIKE"/>
    <property type="match status" value="1"/>
</dbReference>
<reference evidence="1 2" key="1">
    <citation type="submission" date="2021-06" db="EMBL/GenBank/DDBJ databases">
        <authorList>
            <person name="Kallberg Y."/>
            <person name="Tangrot J."/>
            <person name="Rosling A."/>
        </authorList>
    </citation>
    <scope>NUCLEOTIDE SEQUENCE [LARGE SCALE GENOMIC DNA]</scope>
    <source>
        <strain evidence="1 2">120-4 pot B 10/14</strain>
    </source>
</reference>
<evidence type="ECO:0000313" key="2">
    <source>
        <dbReference type="Proteomes" id="UP000789901"/>
    </source>
</evidence>
<comment type="caution">
    <text evidence="1">The sequence shown here is derived from an EMBL/GenBank/DDBJ whole genome shotgun (WGS) entry which is preliminary data.</text>
</comment>
<dbReference type="Gene3D" id="3.30.200.20">
    <property type="entry name" value="Phosphorylase Kinase, domain 1"/>
    <property type="match status" value="1"/>
</dbReference>
<keyword evidence="2" id="KW-1185">Reference proteome</keyword>
<organism evidence="1 2">
    <name type="scientific">Gigaspora margarita</name>
    <dbReference type="NCBI Taxonomy" id="4874"/>
    <lineage>
        <taxon>Eukaryota</taxon>
        <taxon>Fungi</taxon>
        <taxon>Fungi incertae sedis</taxon>
        <taxon>Mucoromycota</taxon>
        <taxon>Glomeromycotina</taxon>
        <taxon>Glomeromycetes</taxon>
        <taxon>Diversisporales</taxon>
        <taxon>Gigasporaceae</taxon>
        <taxon>Gigaspora</taxon>
    </lineage>
</organism>
<dbReference type="PANTHER" id="PTHR12984:SF6">
    <property type="entry name" value="SCY1-LIKE PROTEIN 2"/>
    <property type="match status" value="1"/>
</dbReference>
<protein>
    <submittedName>
        <fullName evidence="1">10026_t:CDS:1</fullName>
    </submittedName>
</protein>
<sequence length="152" mass="17255">CRDKIAIDVSTRFTRVTTSCPGASVLRQYNIGEQIASAGLWKIYSGTKKTTGQKVDIFEKKIFENTLLKNYEKKETDKVYQVLKRESTCKASLLEIVEAVEESRTVITIAIEPILASRTNLLRNTENLSSVPDDIKNFDLDELEIQKGLFNY</sequence>
<evidence type="ECO:0000313" key="1">
    <source>
        <dbReference type="EMBL" id="CAG8840591.1"/>
    </source>
</evidence>
<gene>
    <name evidence="1" type="ORF">GMARGA_LOCUS34984</name>
</gene>
<dbReference type="EMBL" id="CAJVQB010063235">
    <property type="protein sequence ID" value="CAG8840591.1"/>
    <property type="molecule type" value="Genomic_DNA"/>
</dbReference>
<proteinExistence type="predicted"/>